<evidence type="ECO:0000256" key="5">
    <source>
        <dbReference type="ARBA" id="ARBA00023125"/>
    </source>
</evidence>
<evidence type="ECO:0000313" key="8">
    <source>
        <dbReference type="EMBL" id="KIV78239.1"/>
    </source>
</evidence>
<name>A0A0D1YBM4_9EURO</name>
<evidence type="ECO:0000256" key="2">
    <source>
        <dbReference type="ARBA" id="ARBA00022723"/>
    </source>
</evidence>
<dbReference type="EMBL" id="KN846954">
    <property type="protein sequence ID" value="KIV78239.1"/>
    <property type="molecule type" value="Genomic_DNA"/>
</dbReference>
<keyword evidence="5" id="KW-0238">DNA-binding</keyword>
<organism evidence="8 9">
    <name type="scientific">Exophiala sideris</name>
    <dbReference type="NCBI Taxonomy" id="1016849"/>
    <lineage>
        <taxon>Eukaryota</taxon>
        <taxon>Fungi</taxon>
        <taxon>Dikarya</taxon>
        <taxon>Ascomycota</taxon>
        <taxon>Pezizomycotina</taxon>
        <taxon>Eurotiomycetes</taxon>
        <taxon>Chaetothyriomycetidae</taxon>
        <taxon>Chaetothyriales</taxon>
        <taxon>Herpotrichiellaceae</taxon>
        <taxon>Exophiala</taxon>
    </lineage>
</organism>
<dbReference type="InterPro" id="IPR052202">
    <property type="entry name" value="Yeast_MetPath_Reg"/>
</dbReference>
<dbReference type="GO" id="GO:0043565">
    <property type="term" value="F:sequence-specific DNA binding"/>
    <property type="evidence" value="ECO:0007669"/>
    <property type="project" value="TreeGrafter"/>
</dbReference>
<sequence>MSNAKDKACANCAKADLECTFHDDALQEDIPRSYIKSLNDHIQGLSSQLALHEHNVEAVATTAVSNEPGPPSYILMPRIGHYMHIDRSPASLMAMLAFEALSASDKSLDLAEPDDCDSVVPEVSKDRSCLTPSTVRYLLSRYDRCIRLHYDILPRELLRQDGMSLKKLSELERFKVLMACAIAAVRESYRYPTWKTLAHICRDWANESLTPIVLIGDGESLTAILLVLIYELMDPSRGISWELLDLAMRMSLQLGWHRTSQVAEFDHVSSASVGAGDIHDPRSSQVRLMSALKAVEGSLRMIFNRPSMLSESKLPAISDDDTMFQQYMRLSDMIYGTGQVYVTRGCPFIGQLATMMELLENHPTTQHPLIRESWLLFFPLCIKHKQCTVCFQEMDDYTGKGMRTLRHKVVDAASQLLMSLHREMNGKDSFVPPLTACSRAFMSGCTIVTAISKRWTLLQLHVQDLIRCTEALTLYAPHWKGGAEYLHVWKSLTELLDTA</sequence>
<dbReference type="PANTHER" id="PTHR47782:SF12">
    <property type="entry name" value="ZN(II)2CYS6 TRANSCRIPTION FACTOR (EUROFUNG)"/>
    <property type="match status" value="1"/>
</dbReference>
<dbReference type="GO" id="GO:0000981">
    <property type="term" value="F:DNA-binding transcription factor activity, RNA polymerase II-specific"/>
    <property type="evidence" value="ECO:0007669"/>
    <property type="project" value="InterPro"/>
</dbReference>
<evidence type="ECO:0000256" key="7">
    <source>
        <dbReference type="ARBA" id="ARBA00023242"/>
    </source>
</evidence>
<evidence type="ECO:0000256" key="3">
    <source>
        <dbReference type="ARBA" id="ARBA00022833"/>
    </source>
</evidence>
<evidence type="ECO:0000256" key="4">
    <source>
        <dbReference type="ARBA" id="ARBA00023015"/>
    </source>
</evidence>
<accession>A0A0D1YBM4</accession>
<dbReference type="OrthoDB" id="189997at2759"/>
<protein>
    <recommendedName>
        <fullName evidence="10">Transcription factor domain-containing protein</fullName>
    </recommendedName>
</protein>
<dbReference type="PANTHER" id="PTHR47782">
    <property type="entry name" value="ZN(II)2CYS6 TRANSCRIPTION FACTOR (EUROFUNG)-RELATED"/>
    <property type="match status" value="1"/>
</dbReference>
<dbReference type="CDD" id="cd12148">
    <property type="entry name" value="fungal_TF_MHR"/>
    <property type="match status" value="1"/>
</dbReference>
<keyword evidence="3" id="KW-0862">Zinc</keyword>
<dbReference type="Gene3D" id="4.10.240.10">
    <property type="entry name" value="Zn(2)-C6 fungal-type DNA-binding domain"/>
    <property type="match status" value="1"/>
</dbReference>
<keyword evidence="7" id="KW-0539">Nucleus</keyword>
<evidence type="ECO:0000256" key="1">
    <source>
        <dbReference type="ARBA" id="ARBA00004123"/>
    </source>
</evidence>
<evidence type="ECO:0000256" key="6">
    <source>
        <dbReference type="ARBA" id="ARBA00023163"/>
    </source>
</evidence>
<evidence type="ECO:0000313" key="9">
    <source>
        <dbReference type="Proteomes" id="UP000053599"/>
    </source>
</evidence>
<reference evidence="8 9" key="1">
    <citation type="submission" date="2015-01" db="EMBL/GenBank/DDBJ databases">
        <title>The Genome Sequence of Exophiala sideris CBS121828.</title>
        <authorList>
            <consortium name="The Broad Institute Genomics Platform"/>
            <person name="Cuomo C."/>
            <person name="de Hoog S."/>
            <person name="Gorbushina A."/>
            <person name="Stielow B."/>
            <person name="Teixiera M."/>
            <person name="Abouelleil A."/>
            <person name="Chapman S.B."/>
            <person name="Priest M."/>
            <person name="Young S.K."/>
            <person name="Wortman J."/>
            <person name="Nusbaum C."/>
            <person name="Birren B."/>
        </authorList>
    </citation>
    <scope>NUCLEOTIDE SEQUENCE [LARGE SCALE GENOMIC DNA]</scope>
    <source>
        <strain evidence="8 9">CBS 121828</strain>
    </source>
</reference>
<proteinExistence type="predicted"/>
<dbReference type="InterPro" id="IPR036864">
    <property type="entry name" value="Zn2-C6_fun-type_DNA-bd_sf"/>
</dbReference>
<dbReference type="Proteomes" id="UP000053599">
    <property type="component" value="Unassembled WGS sequence"/>
</dbReference>
<gene>
    <name evidence="8" type="ORF">PV11_09975</name>
</gene>
<dbReference type="AlphaFoldDB" id="A0A0D1YBM4"/>
<evidence type="ECO:0008006" key="10">
    <source>
        <dbReference type="Google" id="ProtNLM"/>
    </source>
</evidence>
<dbReference type="STRING" id="1016849.A0A0D1YBM4"/>
<keyword evidence="6" id="KW-0804">Transcription</keyword>
<dbReference type="GO" id="GO:0005634">
    <property type="term" value="C:nucleus"/>
    <property type="evidence" value="ECO:0007669"/>
    <property type="project" value="UniProtKB-SubCell"/>
</dbReference>
<dbReference type="HOGENOM" id="CLU_609730_0_0_1"/>
<keyword evidence="4" id="KW-0805">Transcription regulation</keyword>
<dbReference type="GO" id="GO:0008270">
    <property type="term" value="F:zinc ion binding"/>
    <property type="evidence" value="ECO:0007669"/>
    <property type="project" value="InterPro"/>
</dbReference>
<dbReference type="GO" id="GO:0045944">
    <property type="term" value="P:positive regulation of transcription by RNA polymerase II"/>
    <property type="evidence" value="ECO:0007669"/>
    <property type="project" value="TreeGrafter"/>
</dbReference>
<comment type="subcellular location">
    <subcellularLocation>
        <location evidence="1">Nucleus</location>
    </subcellularLocation>
</comment>
<keyword evidence="2" id="KW-0479">Metal-binding</keyword>